<sequence length="1405" mass="158966">MANLQMVNYAAASSSSSCVASLKSYDVFLSFRGEDTRGNFTSHLYDALIQAKLETYIDYRLQKGEEISQALIEAIEESQVSVVIFSEKYGTSKWCLDEITKIMECKEGQGQVVIPVFYKIDPSHIRKQQGSFNKAFEEHKRDPNITNDRVQKWRSALTKAANLAGNYAEIESLLEIGSREIRVIGIWGMGGIGKTTLAIALHAKLFSQFEGHCFLGNVRVQAEKHGLNALRRTLFSELFPGENLHVHVPKVESHFITRRLKRKKVFLILDDVASSEQLEDLIGDFNCFGPESRVIVTTRDKHIFSHVDEIYEVKELNHHDSLQLFCLNAFREKHPKNGFEELSESVLAYCKGNPLALKILGACLRSRSEQAWNSELRKLQKIPNVKIHNVLKLSFDDLDHTEQDIFLDIACFLKGEYKDHVISLLEACNLFPAIGIEVLEDKCLITISPTRTIEMHDLIQEMGWNIVQQESIEDPGRRSRLWDPEEVYDVLKYNRGTEAVEGIILDLSKIEDLHLSFNSFRKMSNIRFLKFYFGGEWSGRCKIYLPMNGLETLSDKLRYLQWHGYCLESLPSTFSAKFLVELAMPYSNLQKLWDGVQNLVNLKDINLGFCENLVEVPDLSMATNLKVLALPQCKSLRQVHPSILSLPELQVLDLEGCTEIESLQTDVHLKSLQNLRLSNCSSLKDFSVSSVELERLWLDGTHIQELPSSIWNCAKLGLISVRGCNNLDSFGDKLSHDSRMASLNNLILSGCKQLNASNLHFMIDGLRSLTFLELENSCNLRTLPESIGSLSSLQHLKLSGSNVESLPASIKNLLMLRSLYLDNCMKLVSLPELPLSPWSLSAANCTSLLTNFTQLNIPFQLEQGLEQLPESLFIPGDHVPDRFSFHAQGASVTIPHLPHVGLCGFICCLVLSRSHPNGKYEFVKCSIYKNSKSIDSELTSLGCESLSLDHVFLWFVDITEGGDDSMLRRIQKGEPCDPCNISFEFFLEDKDGEWTMEGIKGCGVYPIYASEHGYYSKQKGLELKFGYSSRDIVELEPNSSNDIDELKDKGSNHDNEDNQTKKLQEVMHQTSTKGVQHVKMESNDNSSCHHFIASTSGGIKTEPQSFKEEDCYIMSTPENQIIPFDTLSASNIDSNHTAEVSEEKDLTSNQVEKCSQPIMFEKVHAVVENDNLHLELDWDLIAELNSMLCDSYKSFPMPTLSTSVSGSNVAAILEKLETLLVTSLETISCDDEVKQQFHQVLDQLVQFEDQFPVQLRPVINKLKVFIEGVDVRYVAAQKTIQNYDQLLQSRSLLSKHLESAKARQYHINSKVSEGKIQFEKINSEIVELEQKLRILVETRDKLKRDLDNCDVANNKLKTKAAQWLPKCKSVTTALKESEASYKVALTNKKKTEDEWADLKKTFVAK</sequence>
<keyword evidence="4" id="KW-0378">Hydrolase</keyword>
<dbReference type="Gene3D" id="1.10.8.430">
    <property type="entry name" value="Helical domain of apoptotic protease-activating factors"/>
    <property type="match status" value="1"/>
</dbReference>
<dbReference type="Gene3D" id="3.40.50.300">
    <property type="entry name" value="P-loop containing nucleotide triphosphate hydrolases"/>
    <property type="match status" value="1"/>
</dbReference>
<keyword evidence="5" id="KW-0611">Plant defense</keyword>
<dbReference type="EMBL" id="QZWG01000002">
    <property type="protein sequence ID" value="RZC23184.1"/>
    <property type="molecule type" value="Genomic_DNA"/>
</dbReference>
<feature type="domain" description="TIR" evidence="10">
    <location>
        <begin position="23"/>
        <end position="185"/>
    </location>
</feature>
<dbReference type="PANTHER" id="PTHR11017:SF243">
    <property type="entry name" value="ADP-RIBOSYL CYCLASE_CYCLIC ADP-RIBOSE HYDROLASE"/>
    <property type="match status" value="1"/>
</dbReference>
<dbReference type="Pfam" id="PF00931">
    <property type="entry name" value="NB-ARC"/>
    <property type="match status" value="1"/>
</dbReference>
<comment type="caution">
    <text evidence="11">The sequence shown here is derived from an EMBL/GenBank/DDBJ whole genome shotgun (WGS) entry which is preliminary data.</text>
</comment>
<dbReference type="Pfam" id="PF23598">
    <property type="entry name" value="LRR_14"/>
    <property type="match status" value="1"/>
</dbReference>
<organism evidence="11 12">
    <name type="scientific">Glycine soja</name>
    <name type="common">Wild soybean</name>
    <dbReference type="NCBI Taxonomy" id="3848"/>
    <lineage>
        <taxon>Eukaryota</taxon>
        <taxon>Viridiplantae</taxon>
        <taxon>Streptophyta</taxon>
        <taxon>Embryophyta</taxon>
        <taxon>Tracheophyta</taxon>
        <taxon>Spermatophyta</taxon>
        <taxon>Magnoliopsida</taxon>
        <taxon>eudicotyledons</taxon>
        <taxon>Gunneridae</taxon>
        <taxon>Pentapetalae</taxon>
        <taxon>rosids</taxon>
        <taxon>fabids</taxon>
        <taxon>Fabales</taxon>
        <taxon>Fabaceae</taxon>
        <taxon>Papilionoideae</taxon>
        <taxon>50 kb inversion clade</taxon>
        <taxon>NPAAA clade</taxon>
        <taxon>indigoferoid/millettioid clade</taxon>
        <taxon>Phaseoleae</taxon>
        <taxon>Glycine</taxon>
        <taxon>Glycine subgen. Soja</taxon>
    </lineage>
</organism>
<dbReference type="Gene3D" id="3.80.10.10">
    <property type="entry name" value="Ribonuclease Inhibitor"/>
    <property type="match status" value="2"/>
</dbReference>
<dbReference type="InterPro" id="IPR027417">
    <property type="entry name" value="P-loop_NTPase"/>
</dbReference>
<feature type="region of interest" description="Disordered" evidence="9">
    <location>
        <begin position="1036"/>
        <end position="1057"/>
    </location>
</feature>
<dbReference type="SUPFAM" id="SSF52058">
    <property type="entry name" value="L domain-like"/>
    <property type="match status" value="1"/>
</dbReference>
<evidence type="ECO:0000256" key="2">
    <source>
        <dbReference type="ARBA" id="ARBA00022614"/>
    </source>
</evidence>
<evidence type="ECO:0000256" key="9">
    <source>
        <dbReference type="SAM" id="MobiDB-lite"/>
    </source>
</evidence>
<dbReference type="InterPro" id="IPR032675">
    <property type="entry name" value="LRR_dom_sf"/>
</dbReference>
<dbReference type="InterPro" id="IPR055414">
    <property type="entry name" value="LRR_R13L4/SHOC2-like"/>
</dbReference>
<evidence type="ECO:0000256" key="1">
    <source>
        <dbReference type="ARBA" id="ARBA00011982"/>
    </source>
</evidence>
<dbReference type="InterPro" id="IPR000157">
    <property type="entry name" value="TIR_dom"/>
</dbReference>
<protein>
    <recommendedName>
        <fullName evidence="1">ADP-ribosyl cyclase/cyclic ADP-ribose hydrolase</fullName>
        <ecNumber evidence="1">3.2.2.6</ecNumber>
    </recommendedName>
</protein>
<dbReference type="SUPFAM" id="SSF52200">
    <property type="entry name" value="Toll/Interleukin receptor TIR domain"/>
    <property type="match status" value="1"/>
</dbReference>
<keyword evidence="6" id="KW-0520">NAD</keyword>
<dbReference type="FunFam" id="1.10.8.430:FF:000002">
    <property type="entry name" value="Disease resistance protein (TIR-NBS-LRR class)"/>
    <property type="match status" value="1"/>
</dbReference>
<name>A0A445LJ18_GLYSO</name>
<dbReference type="SMART" id="SM00255">
    <property type="entry name" value="TIR"/>
    <property type="match status" value="1"/>
</dbReference>
<feature type="coiled-coil region" evidence="8">
    <location>
        <begin position="1311"/>
        <end position="1394"/>
    </location>
</feature>
<dbReference type="InterPro" id="IPR058192">
    <property type="entry name" value="WHD_ROQ1-like"/>
</dbReference>
<dbReference type="Pfam" id="PF01582">
    <property type="entry name" value="TIR"/>
    <property type="match status" value="1"/>
</dbReference>
<keyword evidence="12" id="KW-1185">Reference proteome</keyword>
<dbReference type="Pfam" id="PF23282">
    <property type="entry name" value="WHD_ROQ1"/>
    <property type="match status" value="1"/>
</dbReference>
<evidence type="ECO:0000256" key="7">
    <source>
        <dbReference type="ARBA" id="ARBA00047304"/>
    </source>
</evidence>
<dbReference type="PROSITE" id="PS50104">
    <property type="entry name" value="TIR"/>
    <property type="match status" value="1"/>
</dbReference>
<keyword evidence="3" id="KW-0677">Repeat</keyword>
<comment type="catalytic activity">
    <reaction evidence="7">
        <text>NAD(+) + H2O = ADP-D-ribose + nicotinamide + H(+)</text>
        <dbReference type="Rhea" id="RHEA:16301"/>
        <dbReference type="ChEBI" id="CHEBI:15377"/>
        <dbReference type="ChEBI" id="CHEBI:15378"/>
        <dbReference type="ChEBI" id="CHEBI:17154"/>
        <dbReference type="ChEBI" id="CHEBI:57540"/>
        <dbReference type="ChEBI" id="CHEBI:57967"/>
        <dbReference type="EC" id="3.2.2.6"/>
    </reaction>
    <physiologicalReaction direction="left-to-right" evidence="7">
        <dbReference type="Rhea" id="RHEA:16302"/>
    </physiologicalReaction>
</comment>
<dbReference type="GO" id="GO:0006952">
    <property type="term" value="P:defense response"/>
    <property type="evidence" value="ECO:0007669"/>
    <property type="project" value="UniProtKB-KW"/>
</dbReference>
<accession>A0A445LJ18</accession>
<keyword evidence="2" id="KW-0433">Leucine-rich repeat</keyword>
<dbReference type="GO" id="GO:0043531">
    <property type="term" value="F:ADP binding"/>
    <property type="evidence" value="ECO:0007669"/>
    <property type="project" value="InterPro"/>
</dbReference>
<dbReference type="GO" id="GO:0007165">
    <property type="term" value="P:signal transduction"/>
    <property type="evidence" value="ECO:0007669"/>
    <property type="project" value="InterPro"/>
</dbReference>
<dbReference type="InterPro" id="IPR044974">
    <property type="entry name" value="Disease_R_plants"/>
</dbReference>
<evidence type="ECO:0000256" key="8">
    <source>
        <dbReference type="SAM" id="Coils"/>
    </source>
</evidence>
<evidence type="ECO:0000313" key="11">
    <source>
        <dbReference type="EMBL" id="RZC23184.1"/>
    </source>
</evidence>
<dbReference type="InterPro" id="IPR042197">
    <property type="entry name" value="Apaf_helical"/>
</dbReference>
<keyword evidence="8" id="KW-0175">Coiled coil</keyword>
<dbReference type="InterPro" id="IPR035897">
    <property type="entry name" value="Toll_tir_struct_dom_sf"/>
</dbReference>
<dbReference type="EC" id="3.2.2.6" evidence="1"/>
<dbReference type="FunFam" id="3.80.10.10:FF:000386">
    <property type="entry name" value="Disease resistance protein RPS4"/>
    <property type="match status" value="1"/>
</dbReference>
<evidence type="ECO:0000256" key="4">
    <source>
        <dbReference type="ARBA" id="ARBA00022801"/>
    </source>
</evidence>
<dbReference type="SUPFAM" id="SSF52540">
    <property type="entry name" value="P-loop containing nucleoside triphosphate hydrolases"/>
    <property type="match status" value="1"/>
</dbReference>
<dbReference type="GO" id="GO:0061809">
    <property type="term" value="F:NAD+ nucleosidase activity, cyclic ADP-ribose generating"/>
    <property type="evidence" value="ECO:0007669"/>
    <property type="project" value="UniProtKB-EC"/>
</dbReference>
<reference evidence="11 12" key="1">
    <citation type="submission" date="2018-09" db="EMBL/GenBank/DDBJ databases">
        <title>A high-quality reference genome of wild soybean provides a powerful tool to mine soybean genomes.</title>
        <authorList>
            <person name="Xie M."/>
            <person name="Chung C.Y.L."/>
            <person name="Li M.-W."/>
            <person name="Wong F.-L."/>
            <person name="Chan T.-F."/>
            <person name="Lam H.-M."/>
        </authorList>
    </citation>
    <scope>NUCLEOTIDE SEQUENCE [LARGE SCALE GENOMIC DNA]</scope>
    <source>
        <strain evidence="12">cv. W05</strain>
        <tissue evidence="11">Hypocotyl of etiolated seedlings</tissue>
    </source>
</reference>
<evidence type="ECO:0000256" key="5">
    <source>
        <dbReference type="ARBA" id="ARBA00022821"/>
    </source>
</evidence>
<dbReference type="InterPro" id="IPR002182">
    <property type="entry name" value="NB-ARC"/>
</dbReference>
<dbReference type="PRINTS" id="PR00364">
    <property type="entry name" value="DISEASERSIST"/>
</dbReference>
<evidence type="ECO:0000313" key="12">
    <source>
        <dbReference type="Proteomes" id="UP000289340"/>
    </source>
</evidence>
<dbReference type="PANTHER" id="PTHR11017">
    <property type="entry name" value="LEUCINE-RICH REPEAT-CONTAINING PROTEIN"/>
    <property type="match status" value="1"/>
</dbReference>
<dbReference type="Pfam" id="PF07725">
    <property type="entry name" value="LRR_3"/>
    <property type="match status" value="1"/>
</dbReference>
<dbReference type="FunFam" id="3.40.50.10140:FF:000007">
    <property type="entry name" value="Disease resistance protein (TIR-NBS-LRR class)"/>
    <property type="match status" value="1"/>
</dbReference>
<gene>
    <name evidence="11" type="ORF">D0Y65_002842</name>
</gene>
<dbReference type="InterPro" id="IPR011713">
    <property type="entry name" value="Leu-rich_rpt_3"/>
</dbReference>
<evidence type="ECO:0000259" key="10">
    <source>
        <dbReference type="PROSITE" id="PS50104"/>
    </source>
</evidence>
<proteinExistence type="predicted"/>
<dbReference type="Proteomes" id="UP000289340">
    <property type="component" value="Chromosome 2"/>
</dbReference>
<dbReference type="Gene3D" id="3.40.50.10140">
    <property type="entry name" value="Toll/interleukin-1 receptor homology (TIR) domain"/>
    <property type="match status" value="1"/>
</dbReference>
<evidence type="ECO:0000256" key="6">
    <source>
        <dbReference type="ARBA" id="ARBA00023027"/>
    </source>
</evidence>
<dbReference type="GO" id="GO:0051707">
    <property type="term" value="P:response to other organism"/>
    <property type="evidence" value="ECO:0007669"/>
    <property type="project" value="UniProtKB-ARBA"/>
</dbReference>
<feature type="compositionally biased region" description="Basic and acidic residues" evidence="9">
    <location>
        <begin position="1044"/>
        <end position="1057"/>
    </location>
</feature>
<evidence type="ECO:0000256" key="3">
    <source>
        <dbReference type="ARBA" id="ARBA00022737"/>
    </source>
</evidence>